<name>A0A139ANG4_GONPJ</name>
<dbReference type="AlphaFoldDB" id="A0A139ANG4"/>
<gene>
    <name evidence="2" type="ORF">M427DRAFT_42651</name>
</gene>
<feature type="compositionally biased region" description="Basic and acidic residues" evidence="1">
    <location>
        <begin position="321"/>
        <end position="333"/>
    </location>
</feature>
<dbReference type="OrthoDB" id="10445268at2759"/>
<accession>A0A139ANG4</accession>
<feature type="compositionally biased region" description="Polar residues" evidence="1">
    <location>
        <begin position="285"/>
        <end position="298"/>
    </location>
</feature>
<keyword evidence="3" id="KW-1185">Reference proteome</keyword>
<organism evidence="2 3">
    <name type="scientific">Gonapodya prolifera (strain JEL478)</name>
    <name type="common">Monoblepharis prolifera</name>
    <dbReference type="NCBI Taxonomy" id="1344416"/>
    <lineage>
        <taxon>Eukaryota</taxon>
        <taxon>Fungi</taxon>
        <taxon>Fungi incertae sedis</taxon>
        <taxon>Chytridiomycota</taxon>
        <taxon>Chytridiomycota incertae sedis</taxon>
        <taxon>Monoblepharidomycetes</taxon>
        <taxon>Monoblepharidales</taxon>
        <taxon>Gonapodyaceae</taxon>
        <taxon>Gonapodya</taxon>
    </lineage>
</organism>
<dbReference type="Proteomes" id="UP000070544">
    <property type="component" value="Unassembled WGS sequence"/>
</dbReference>
<proteinExistence type="predicted"/>
<evidence type="ECO:0000256" key="1">
    <source>
        <dbReference type="SAM" id="MobiDB-lite"/>
    </source>
</evidence>
<dbReference type="Gene3D" id="1.20.1070.10">
    <property type="entry name" value="Rhodopsin 7-helix transmembrane proteins"/>
    <property type="match status" value="1"/>
</dbReference>
<evidence type="ECO:0000313" key="3">
    <source>
        <dbReference type="Proteomes" id="UP000070544"/>
    </source>
</evidence>
<evidence type="ECO:0008006" key="4">
    <source>
        <dbReference type="Google" id="ProtNLM"/>
    </source>
</evidence>
<dbReference type="EMBL" id="KQ965743">
    <property type="protein sequence ID" value="KXS18258.1"/>
    <property type="molecule type" value="Genomic_DNA"/>
</dbReference>
<feature type="compositionally biased region" description="Low complexity" evidence="1">
    <location>
        <begin position="249"/>
        <end position="264"/>
    </location>
</feature>
<evidence type="ECO:0000313" key="2">
    <source>
        <dbReference type="EMBL" id="KXS18258.1"/>
    </source>
</evidence>
<protein>
    <recommendedName>
        <fullName evidence="4">G-protein coupled receptors family 2 profile 2 domain-containing protein</fullName>
    </recommendedName>
</protein>
<reference evidence="2 3" key="1">
    <citation type="journal article" date="2015" name="Genome Biol. Evol.">
        <title>Phylogenomic analyses indicate that early fungi evolved digesting cell walls of algal ancestors of land plants.</title>
        <authorList>
            <person name="Chang Y."/>
            <person name="Wang S."/>
            <person name="Sekimoto S."/>
            <person name="Aerts A.L."/>
            <person name="Choi C."/>
            <person name="Clum A."/>
            <person name="LaButti K.M."/>
            <person name="Lindquist E.A."/>
            <person name="Yee Ngan C."/>
            <person name="Ohm R.A."/>
            <person name="Salamov A.A."/>
            <person name="Grigoriev I.V."/>
            <person name="Spatafora J.W."/>
            <person name="Berbee M.L."/>
        </authorList>
    </citation>
    <scope>NUCLEOTIDE SEQUENCE [LARGE SCALE GENOMIC DNA]</scope>
    <source>
        <strain evidence="2 3">JEL478</strain>
    </source>
</reference>
<feature type="region of interest" description="Disordered" evidence="1">
    <location>
        <begin position="241"/>
        <end position="333"/>
    </location>
</feature>
<sequence>MAIERIIPTLGFAEGLTIQSGVNLSYISSCAICTAIFRTLVLRRPQPEGWVKWLLIGFPIVDSIFMGALTIGQIGATPSGNCWFADATGPIATFTGLKVLIMVLYNLILVAILSIKLSRETAETSKMLSGKGNADQVKSTVDRVSNRMILYPIICLICGGSAVLVQVIFYDNNDAIIFGDQMVAAEGFLNFFAFYVLDPMAHNMATKLVVDLKKNTSRMAPYAKIFCDVVVKLNVASWNTKPKDPVPGSTASSTASGTHSSAQSNAGRKTSTVPLVAHAERPISMGSTSTERSASVAGTTPAVEKTGVADEHNVPTIQEEEAAKDHPRQEATL</sequence>